<protein>
    <submittedName>
        <fullName evidence="1">Uncharacterized protein</fullName>
    </submittedName>
</protein>
<dbReference type="KEGG" id="more:E1B28_002050"/>
<evidence type="ECO:0000313" key="2">
    <source>
        <dbReference type="Proteomes" id="UP001049176"/>
    </source>
</evidence>
<dbReference type="AlphaFoldDB" id="A0A9P7V4X4"/>
<keyword evidence="2" id="KW-1185">Reference proteome</keyword>
<gene>
    <name evidence="1" type="ORF">E1B28_002050</name>
</gene>
<name>A0A9P7V4X4_9AGAR</name>
<dbReference type="GeneID" id="66071126"/>
<accession>A0A9P7V4X4</accession>
<sequence>MPTRRAVGSSDSWIASLDCTFERTQLDMSCGHDPSLISLLLSALDEEERTYHDDKVSDENRDTVLLHLRSLHGHPKRFMRGASDQMSCCAEQPFWSWPQEAVEIVGSDQVTEYRMT</sequence>
<organism evidence="1 2">
    <name type="scientific">Marasmius oreades</name>
    <name type="common">fairy-ring Marasmius</name>
    <dbReference type="NCBI Taxonomy" id="181124"/>
    <lineage>
        <taxon>Eukaryota</taxon>
        <taxon>Fungi</taxon>
        <taxon>Dikarya</taxon>
        <taxon>Basidiomycota</taxon>
        <taxon>Agaricomycotina</taxon>
        <taxon>Agaricomycetes</taxon>
        <taxon>Agaricomycetidae</taxon>
        <taxon>Agaricales</taxon>
        <taxon>Marasmiineae</taxon>
        <taxon>Marasmiaceae</taxon>
        <taxon>Marasmius</taxon>
    </lineage>
</organism>
<dbReference type="Proteomes" id="UP001049176">
    <property type="component" value="Chromosome 1"/>
</dbReference>
<dbReference type="EMBL" id="CM032181">
    <property type="protein sequence ID" value="KAG7100277.1"/>
    <property type="molecule type" value="Genomic_DNA"/>
</dbReference>
<evidence type="ECO:0000313" key="1">
    <source>
        <dbReference type="EMBL" id="KAG7100277.1"/>
    </source>
</evidence>
<dbReference type="RefSeq" id="XP_043016747.1">
    <property type="nucleotide sequence ID" value="XM_043148033.1"/>
</dbReference>
<proteinExistence type="predicted"/>
<reference evidence="1" key="1">
    <citation type="journal article" date="2021" name="Genome Biol. Evol.">
        <title>The assembled and annotated genome of the fairy-ring fungus Marasmius oreades.</title>
        <authorList>
            <person name="Hiltunen M."/>
            <person name="Ament-Velasquez S.L."/>
            <person name="Johannesson H."/>
        </authorList>
    </citation>
    <scope>NUCLEOTIDE SEQUENCE</scope>
    <source>
        <strain evidence="1">03SP1</strain>
    </source>
</reference>
<comment type="caution">
    <text evidence="1">The sequence shown here is derived from an EMBL/GenBank/DDBJ whole genome shotgun (WGS) entry which is preliminary data.</text>
</comment>